<feature type="domain" description="Cyclic nucleotide-binding" evidence="6">
    <location>
        <begin position="35"/>
        <end position="109"/>
    </location>
</feature>
<dbReference type="CDD" id="cd00038">
    <property type="entry name" value="CAP_ED"/>
    <property type="match status" value="1"/>
</dbReference>
<gene>
    <name evidence="7" type="ORF">L3X38_029980</name>
</gene>
<keyword evidence="1" id="KW-0633">Potassium transport</keyword>
<dbReference type="AlphaFoldDB" id="A0AAD4VUK4"/>
<dbReference type="PANTHER" id="PTHR45743:SF11">
    <property type="entry name" value="POTASSIUM CHANNEL"/>
    <property type="match status" value="1"/>
</dbReference>
<dbReference type="Proteomes" id="UP001054821">
    <property type="component" value="Chromosome 5"/>
</dbReference>
<dbReference type="PROSITE" id="PS50042">
    <property type="entry name" value="CNMP_BINDING_3"/>
    <property type="match status" value="1"/>
</dbReference>
<keyword evidence="3" id="KW-0813">Transport</keyword>
<keyword evidence="3" id="KW-0851">Voltage-gated channel</keyword>
<organism evidence="7 8">
    <name type="scientific">Prunus dulcis</name>
    <name type="common">Almond</name>
    <name type="synonym">Amygdalus dulcis</name>
    <dbReference type="NCBI Taxonomy" id="3755"/>
    <lineage>
        <taxon>Eukaryota</taxon>
        <taxon>Viridiplantae</taxon>
        <taxon>Streptophyta</taxon>
        <taxon>Embryophyta</taxon>
        <taxon>Tracheophyta</taxon>
        <taxon>Spermatophyta</taxon>
        <taxon>Magnoliopsida</taxon>
        <taxon>eudicotyledons</taxon>
        <taxon>Gunneridae</taxon>
        <taxon>Pentapetalae</taxon>
        <taxon>rosids</taxon>
        <taxon>fabids</taxon>
        <taxon>Rosales</taxon>
        <taxon>Rosaceae</taxon>
        <taxon>Amygdaloideae</taxon>
        <taxon>Amygdaleae</taxon>
        <taxon>Prunus</taxon>
    </lineage>
</organism>
<dbReference type="Gene3D" id="2.60.120.10">
    <property type="entry name" value="Jelly Rolls"/>
    <property type="match status" value="1"/>
</dbReference>
<evidence type="ECO:0000256" key="5">
    <source>
        <dbReference type="ARBA" id="ARBA00023303"/>
    </source>
</evidence>
<sequence>MTVATPKPLFFGAFQPLFAARFPRNYGPYIKEVPLFNGCSLGFIKQFATRIHDEFFLPAEVITEQGQAVDELYIVCHGELEKVGWDADIENEEFLERLQTYSSFGEVSFGFVNCAWSCNLINNRLEKSWRQWRIQDSRAKGSLLHPRGQQAAGQEVCNCSPATSTANAGMPRGQLTPLVPFCIRPCLEIHFLDGRIILNNLIEGKYLNTRNKLLESDIILYIGKHEME</sequence>
<evidence type="ECO:0000259" key="6">
    <source>
        <dbReference type="PROSITE" id="PS50042"/>
    </source>
</evidence>
<dbReference type="InterPro" id="IPR000595">
    <property type="entry name" value="cNMP-bd_dom"/>
</dbReference>
<evidence type="ECO:0000256" key="3">
    <source>
        <dbReference type="ARBA" id="ARBA00022882"/>
    </source>
</evidence>
<accession>A0AAD4VUK4</accession>
<evidence type="ECO:0000313" key="8">
    <source>
        <dbReference type="Proteomes" id="UP001054821"/>
    </source>
</evidence>
<protein>
    <recommendedName>
        <fullName evidence="6">Cyclic nucleotide-binding domain-containing protein</fullName>
    </recommendedName>
</protein>
<dbReference type="InterPro" id="IPR014710">
    <property type="entry name" value="RmlC-like_jellyroll"/>
</dbReference>
<dbReference type="GO" id="GO:0034702">
    <property type="term" value="C:monoatomic ion channel complex"/>
    <property type="evidence" value="ECO:0007669"/>
    <property type="project" value="UniProtKB-KW"/>
</dbReference>
<evidence type="ECO:0000256" key="4">
    <source>
        <dbReference type="ARBA" id="ARBA00022958"/>
    </source>
</evidence>
<keyword evidence="8" id="KW-1185">Reference proteome</keyword>
<name>A0AAD4VUK4_PRUDU</name>
<dbReference type="InterPro" id="IPR045319">
    <property type="entry name" value="KAT/AKT"/>
</dbReference>
<dbReference type="GO" id="GO:0005249">
    <property type="term" value="F:voltage-gated potassium channel activity"/>
    <property type="evidence" value="ECO:0007669"/>
    <property type="project" value="InterPro"/>
</dbReference>
<evidence type="ECO:0000313" key="7">
    <source>
        <dbReference type="EMBL" id="KAI5330582.1"/>
    </source>
</evidence>
<keyword evidence="2" id="KW-0631">Potassium channel</keyword>
<evidence type="ECO:0000256" key="1">
    <source>
        <dbReference type="ARBA" id="ARBA00022538"/>
    </source>
</evidence>
<reference evidence="7 8" key="1">
    <citation type="journal article" date="2022" name="G3 (Bethesda)">
        <title>Whole-genome sequence and methylome profiling of the almond [Prunus dulcis (Mill.) D.A. Webb] cultivar 'Nonpareil'.</title>
        <authorList>
            <person name="D'Amico-Willman K.M."/>
            <person name="Ouma W.Z."/>
            <person name="Meulia T."/>
            <person name="Sideli G.M."/>
            <person name="Gradziel T.M."/>
            <person name="Fresnedo-Ramirez J."/>
        </authorList>
    </citation>
    <scope>NUCLEOTIDE SEQUENCE [LARGE SCALE GENOMIC DNA]</scope>
    <source>
        <strain evidence="7">Clone GOH B32 T37-40</strain>
    </source>
</reference>
<dbReference type="SUPFAM" id="SSF51206">
    <property type="entry name" value="cAMP-binding domain-like"/>
    <property type="match status" value="1"/>
</dbReference>
<keyword evidence="5" id="KW-0407">Ion channel</keyword>
<keyword evidence="4" id="KW-0630">Potassium</keyword>
<dbReference type="InterPro" id="IPR018490">
    <property type="entry name" value="cNMP-bd_dom_sf"/>
</dbReference>
<dbReference type="EMBL" id="JAJFAZ020000005">
    <property type="protein sequence ID" value="KAI5330582.1"/>
    <property type="molecule type" value="Genomic_DNA"/>
</dbReference>
<keyword evidence="3" id="KW-0406">Ion transport</keyword>
<dbReference type="PANTHER" id="PTHR45743">
    <property type="entry name" value="POTASSIUM CHANNEL AKT1"/>
    <property type="match status" value="1"/>
</dbReference>
<proteinExistence type="predicted"/>
<evidence type="ECO:0000256" key="2">
    <source>
        <dbReference type="ARBA" id="ARBA00022826"/>
    </source>
</evidence>
<comment type="caution">
    <text evidence="7">The sequence shown here is derived from an EMBL/GenBank/DDBJ whole genome shotgun (WGS) entry which is preliminary data.</text>
</comment>